<keyword evidence="5" id="KW-1185">Reference proteome</keyword>
<evidence type="ECO:0000313" key="5">
    <source>
        <dbReference type="Proteomes" id="UP000830542"/>
    </source>
</evidence>
<organism evidence="3 6">
    <name type="scientific">Halococcus dombrowskii</name>
    <dbReference type="NCBI Taxonomy" id="179637"/>
    <lineage>
        <taxon>Archaea</taxon>
        <taxon>Methanobacteriati</taxon>
        <taxon>Methanobacteriota</taxon>
        <taxon>Stenosarchaea group</taxon>
        <taxon>Halobacteria</taxon>
        <taxon>Halobacteriales</taxon>
        <taxon>Halococcaceae</taxon>
        <taxon>Halococcus</taxon>
    </lineage>
</organism>
<reference evidence="3" key="1">
    <citation type="journal article" date="2014" name="Int. J. Syst. Evol. Microbiol.">
        <title>Complete genome sequence of Corynebacterium casei LMG S-19264T (=DSM 44701T), isolated from a smear-ripened cheese.</title>
        <authorList>
            <consortium name="US DOE Joint Genome Institute (JGI-PGF)"/>
            <person name="Walter F."/>
            <person name="Albersmeier A."/>
            <person name="Kalinowski J."/>
            <person name="Ruckert C."/>
        </authorList>
    </citation>
    <scope>NUCLEOTIDE SEQUENCE</scope>
    <source>
        <strain evidence="3">JCM 12289</strain>
    </source>
</reference>
<gene>
    <name evidence="3" type="ORF">GCM10008985_35250</name>
    <name evidence="4" type="ORF">MUK72_03725</name>
</gene>
<dbReference type="InterPro" id="IPR007159">
    <property type="entry name" value="SpoVT-AbrB_dom"/>
</dbReference>
<dbReference type="RefSeq" id="WP_244704071.1">
    <property type="nucleotide sequence ID" value="NZ_BAAADN010000087.1"/>
</dbReference>
<dbReference type="Gene3D" id="2.10.260.10">
    <property type="match status" value="1"/>
</dbReference>
<dbReference type="GeneID" id="71760927"/>
<evidence type="ECO:0000313" key="4">
    <source>
        <dbReference type="EMBL" id="UOO95826.1"/>
    </source>
</evidence>
<dbReference type="EMBL" id="CP095005">
    <property type="protein sequence ID" value="UOO95826.1"/>
    <property type="molecule type" value="Genomic_DNA"/>
</dbReference>
<dbReference type="AlphaFoldDB" id="A0AAV3SMA7"/>
<dbReference type="SMART" id="SM00966">
    <property type="entry name" value="SpoVT_AbrB"/>
    <property type="match status" value="1"/>
</dbReference>
<evidence type="ECO:0000259" key="2">
    <source>
        <dbReference type="PROSITE" id="PS51740"/>
    </source>
</evidence>
<proteinExistence type="predicted"/>
<evidence type="ECO:0000256" key="1">
    <source>
        <dbReference type="SAM" id="MobiDB-lite"/>
    </source>
</evidence>
<dbReference type="PROSITE" id="PS51740">
    <property type="entry name" value="SPOVT_ABRB"/>
    <property type="match status" value="1"/>
</dbReference>
<name>A0AAV3SMA7_HALDO</name>
<evidence type="ECO:0000313" key="3">
    <source>
        <dbReference type="EMBL" id="GAA0475912.1"/>
    </source>
</evidence>
<feature type="compositionally biased region" description="Basic and acidic residues" evidence="1">
    <location>
        <begin position="75"/>
        <end position="87"/>
    </location>
</feature>
<sequence length="87" mass="9876">MTTVDTKGRVTLPKELRERLGLEPGTEVEISDEDGRIVIERERDPDDVIAELERRIERSYEFDAPVDEPGSIATAHRDAIDRGARDE</sequence>
<dbReference type="Pfam" id="PF04014">
    <property type="entry name" value="MazE_antitoxin"/>
    <property type="match status" value="1"/>
</dbReference>
<reference evidence="4" key="2">
    <citation type="submission" date="2022-04" db="EMBL/GenBank/DDBJ databases">
        <title>Sequencing and genomic assembly of Halococcus dombrowskii.</title>
        <authorList>
            <person name="Lim S.W."/>
            <person name="MacLea K.S."/>
        </authorList>
    </citation>
    <scope>NUCLEOTIDE SEQUENCE</scope>
    <source>
        <strain evidence="4">H4</strain>
    </source>
</reference>
<dbReference type="SUPFAM" id="SSF89447">
    <property type="entry name" value="AbrB/MazE/MraZ-like"/>
    <property type="match status" value="1"/>
</dbReference>
<keyword evidence="4" id="KW-0238">DNA-binding</keyword>
<dbReference type="Proteomes" id="UP000830542">
    <property type="component" value="Chromosome"/>
</dbReference>
<evidence type="ECO:0000313" key="6">
    <source>
        <dbReference type="Proteomes" id="UP001500962"/>
    </source>
</evidence>
<dbReference type="NCBIfam" id="TIGR01439">
    <property type="entry name" value="lp_hng_hel_AbrB"/>
    <property type="match status" value="1"/>
</dbReference>
<dbReference type="GO" id="GO:0003677">
    <property type="term" value="F:DNA binding"/>
    <property type="evidence" value="ECO:0007669"/>
    <property type="project" value="UniProtKB-KW"/>
</dbReference>
<feature type="region of interest" description="Disordered" evidence="1">
    <location>
        <begin position="65"/>
        <end position="87"/>
    </location>
</feature>
<dbReference type="InterPro" id="IPR037914">
    <property type="entry name" value="SpoVT-AbrB_sf"/>
</dbReference>
<dbReference type="EMBL" id="BAAADN010000087">
    <property type="protein sequence ID" value="GAA0475912.1"/>
    <property type="molecule type" value="Genomic_DNA"/>
</dbReference>
<feature type="domain" description="SpoVT-AbrB" evidence="2">
    <location>
        <begin position="1"/>
        <end position="44"/>
    </location>
</feature>
<reference evidence="3" key="3">
    <citation type="submission" date="2023-12" db="EMBL/GenBank/DDBJ databases">
        <authorList>
            <person name="Sun Q."/>
            <person name="Inoue M."/>
        </authorList>
    </citation>
    <scope>NUCLEOTIDE SEQUENCE</scope>
    <source>
        <strain evidence="3">JCM 12289</strain>
    </source>
</reference>
<protein>
    <submittedName>
        <fullName evidence="4">AbrB/MazE/SpoVT family DNA-binding domain-containing protein</fullName>
    </submittedName>
</protein>
<dbReference type="KEGG" id="hdo:MUK72_03725"/>
<accession>A0AAV3SMA7</accession>
<dbReference type="Proteomes" id="UP001500962">
    <property type="component" value="Unassembled WGS sequence"/>
</dbReference>